<feature type="transmembrane region" description="Helical" evidence="7">
    <location>
        <begin position="49"/>
        <end position="68"/>
    </location>
</feature>
<keyword evidence="2 7" id="KW-0812">Transmembrane</keyword>
<dbReference type="InterPro" id="IPR052337">
    <property type="entry name" value="SAT4-like"/>
</dbReference>
<comment type="similarity">
    <text evidence="5">Belongs to the SAT4 family.</text>
</comment>
<dbReference type="InterPro" id="IPR049326">
    <property type="entry name" value="Rhodopsin_dom_fungi"/>
</dbReference>
<organism evidence="9 10">
    <name type="scientific">Amniculicola lignicola CBS 123094</name>
    <dbReference type="NCBI Taxonomy" id="1392246"/>
    <lineage>
        <taxon>Eukaryota</taxon>
        <taxon>Fungi</taxon>
        <taxon>Dikarya</taxon>
        <taxon>Ascomycota</taxon>
        <taxon>Pezizomycotina</taxon>
        <taxon>Dothideomycetes</taxon>
        <taxon>Pleosporomycetidae</taxon>
        <taxon>Pleosporales</taxon>
        <taxon>Amniculicolaceae</taxon>
        <taxon>Amniculicola</taxon>
    </lineage>
</organism>
<protein>
    <recommendedName>
        <fullName evidence="8">Rhodopsin domain-containing protein</fullName>
    </recommendedName>
</protein>
<dbReference type="EMBL" id="ML977602">
    <property type="protein sequence ID" value="KAF1998633.1"/>
    <property type="molecule type" value="Genomic_DNA"/>
</dbReference>
<evidence type="ECO:0000256" key="4">
    <source>
        <dbReference type="ARBA" id="ARBA00023136"/>
    </source>
</evidence>
<feature type="region of interest" description="Disordered" evidence="6">
    <location>
        <begin position="376"/>
        <end position="403"/>
    </location>
</feature>
<dbReference type="Pfam" id="PF20684">
    <property type="entry name" value="Fung_rhodopsin"/>
    <property type="match status" value="1"/>
</dbReference>
<evidence type="ECO:0000256" key="3">
    <source>
        <dbReference type="ARBA" id="ARBA00022989"/>
    </source>
</evidence>
<evidence type="ECO:0000313" key="10">
    <source>
        <dbReference type="Proteomes" id="UP000799779"/>
    </source>
</evidence>
<evidence type="ECO:0000259" key="8">
    <source>
        <dbReference type="Pfam" id="PF20684"/>
    </source>
</evidence>
<keyword evidence="10" id="KW-1185">Reference proteome</keyword>
<keyword evidence="3 7" id="KW-1133">Transmembrane helix</keyword>
<evidence type="ECO:0000256" key="2">
    <source>
        <dbReference type="ARBA" id="ARBA00022692"/>
    </source>
</evidence>
<name>A0A6A5W9Q4_9PLEO</name>
<feature type="transmembrane region" description="Helical" evidence="7">
    <location>
        <begin position="16"/>
        <end position="37"/>
    </location>
</feature>
<dbReference type="PANTHER" id="PTHR33048:SF92">
    <property type="entry name" value="INTEGRAL MEMBRANE PROTEIN"/>
    <property type="match status" value="1"/>
</dbReference>
<dbReference type="GO" id="GO:0016020">
    <property type="term" value="C:membrane"/>
    <property type="evidence" value="ECO:0007669"/>
    <property type="project" value="UniProtKB-SubCell"/>
</dbReference>
<feature type="transmembrane region" description="Helical" evidence="7">
    <location>
        <begin position="188"/>
        <end position="209"/>
    </location>
</feature>
<feature type="compositionally biased region" description="Polar residues" evidence="6">
    <location>
        <begin position="382"/>
        <end position="397"/>
    </location>
</feature>
<dbReference type="PANTHER" id="PTHR33048">
    <property type="entry name" value="PTH11-LIKE INTEGRAL MEMBRANE PROTEIN (AFU_ORTHOLOGUE AFUA_5G11245)"/>
    <property type="match status" value="1"/>
</dbReference>
<dbReference type="OrthoDB" id="444631at2759"/>
<keyword evidence="4 7" id="KW-0472">Membrane</keyword>
<evidence type="ECO:0000256" key="5">
    <source>
        <dbReference type="ARBA" id="ARBA00038359"/>
    </source>
</evidence>
<sequence length="403" mass="44878">MSQLSGSAGGLHKVPFQAGIALFTVIPVLSSIARLVIRLRYHGGLSLGDGFVLFATASLIATAAITFYSCDHLFFLESVFFDQRKAYTKDDLQFLPDLNILVFTSTFLVWVVLFLIKFSFLALLQPLVWNVSRNLKRYFLAVIGVNILGFILVTLQVSLQHFNNCPNALGPKALDNPPVKEKALKTRLWATLGVDLGSDLLILSIPIILLRMSRLKLRQKFRIASILCLSTAMVAVAIARAAGGTRRSFRKANEYTLVWSTLFLHIEAGTAVLVASVATFRTAFAKDRNSTEEKCQQSIFVRLLSRMSRSSSMRHRDVENKKEASLPPANITAPTMATLRNFIRRHGREPGLTTFGSVSDPLDDYHDFMKKERVQSRVMTDMSPTSEKSLNSLTIHTHPSDIA</sequence>
<dbReference type="AlphaFoldDB" id="A0A6A5W9Q4"/>
<evidence type="ECO:0000313" key="9">
    <source>
        <dbReference type="EMBL" id="KAF1998633.1"/>
    </source>
</evidence>
<feature type="transmembrane region" description="Helical" evidence="7">
    <location>
        <begin position="138"/>
        <end position="159"/>
    </location>
</feature>
<accession>A0A6A5W9Q4</accession>
<proteinExistence type="inferred from homology"/>
<feature type="transmembrane region" description="Helical" evidence="7">
    <location>
        <begin position="100"/>
        <end position="126"/>
    </location>
</feature>
<dbReference type="Proteomes" id="UP000799779">
    <property type="component" value="Unassembled WGS sequence"/>
</dbReference>
<feature type="transmembrane region" description="Helical" evidence="7">
    <location>
        <begin position="262"/>
        <end position="284"/>
    </location>
</feature>
<gene>
    <name evidence="9" type="ORF">P154DRAFT_246727</name>
</gene>
<evidence type="ECO:0000256" key="1">
    <source>
        <dbReference type="ARBA" id="ARBA00004141"/>
    </source>
</evidence>
<comment type="subcellular location">
    <subcellularLocation>
        <location evidence="1">Membrane</location>
        <topology evidence="1">Multi-pass membrane protein</topology>
    </subcellularLocation>
</comment>
<reference evidence="9" key="1">
    <citation type="journal article" date="2020" name="Stud. Mycol.">
        <title>101 Dothideomycetes genomes: a test case for predicting lifestyles and emergence of pathogens.</title>
        <authorList>
            <person name="Haridas S."/>
            <person name="Albert R."/>
            <person name="Binder M."/>
            <person name="Bloem J."/>
            <person name="Labutti K."/>
            <person name="Salamov A."/>
            <person name="Andreopoulos B."/>
            <person name="Baker S."/>
            <person name="Barry K."/>
            <person name="Bills G."/>
            <person name="Bluhm B."/>
            <person name="Cannon C."/>
            <person name="Castanera R."/>
            <person name="Culley D."/>
            <person name="Daum C."/>
            <person name="Ezra D."/>
            <person name="Gonzalez J."/>
            <person name="Henrissat B."/>
            <person name="Kuo A."/>
            <person name="Liang C."/>
            <person name="Lipzen A."/>
            <person name="Lutzoni F."/>
            <person name="Magnuson J."/>
            <person name="Mondo S."/>
            <person name="Nolan M."/>
            <person name="Ohm R."/>
            <person name="Pangilinan J."/>
            <person name="Park H.-J."/>
            <person name="Ramirez L."/>
            <person name="Alfaro M."/>
            <person name="Sun H."/>
            <person name="Tritt A."/>
            <person name="Yoshinaga Y."/>
            <person name="Zwiers L.-H."/>
            <person name="Turgeon B."/>
            <person name="Goodwin S."/>
            <person name="Spatafora J."/>
            <person name="Crous P."/>
            <person name="Grigoriev I."/>
        </authorList>
    </citation>
    <scope>NUCLEOTIDE SEQUENCE</scope>
    <source>
        <strain evidence="9">CBS 123094</strain>
    </source>
</reference>
<evidence type="ECO:0000256" key="7">
    <source>
        <dbReference type="SAM" id="Phobius"/>
    </source>
</evidence>
<evidence type="ECO:0000256" key="6">
    <source>
        <dbReference type="SAM" id="MobiDB-lite"/>
    </source>
</evidence>
<feature type="transmembrane region" description="Helical" evidence="7">
    <location>
        <begin position="221"/>
        <end position="242"/>
    </location>
</feature>
<feature type="domain" description="Rhodopsin" evidence="8">
    <location>
        <begin position="33"/>
        <end position="285"/>
    </location>
</feature>